<keyword evidence="4" id="KW-0521">NADP</keyword>
<dbReference type="CDD" id="cd09071">
    <property type="entry name" value="FAR_C"/>
    <property type="match status" value="1"/>
</dbReference>
<dbReference type="Pfam" id="PF07993">
    <property type="entry name" value="NAD_binding_4"/>
    <property type="match status" value="1"/>
</dbReference>
<keyword evidence="2 4" id="KW-0444">Lipid biosynthesis</keyword>
<dbReference type="InterPro" id="IPR033640">
    <property type="entry name" value="FAR_C"/>
</dbReference>
<keyword evidence="3 4" id="KW-0443">Lipid metabolism</keyword>
<keyword evidence="4" id="KW-0812">Transmembrane</keyword>
<keyword evidence="7" id="KW-1185">Reference proteome</keyword>
<keyword evidence="4" id="KW-1133">Transmembrane helix</keyword>
<dbReference type="InterPro" id="IPR013120">
    <property type="entry name" value="FAR_NAD-bd"/>
</dbReference>
<reference evidence="8" key="1">
    <citation type="submission" date="2025-08" db="UniProtKB">
        <authorList>
            <consortium name="RefSeq"/>
        </authorList>
    </citation>
    <scope>IDENTIFICATION</scope>
    <source>
        <tissue evidence="8">Whole Larva</tissue>
    </source>
</reference>
<dbReference type="GeneID" id="108564720"/>
<evidence type="ECO:0000256" key="1">
    <source>
        <dbReference type="ARBA" id="ARBA00005928"/>
    </source>
</evidence>
<dbReference type="Proteomes" id="UP000695000">
    <property type="component" value="Unplaced"/>
</dbReference>
<evidence type="ECO:0000256" key="4">
    <source>
        <dbReference type="RuleBase" id="RU363097"/>
    </source>
</evidence>
<dbReference type="EC" id="1.2.1.84" evidence="4"/>
<feature type="domain" description="Thioester reductase (TE)" evidence="6">
    <location>
        <begin position="18"/>
        <end position="287"/>
    </location>
</feature>
<organism evidence="7 8">
    <name type="scientific">Nicrophorus vespilloides</name>
    <name type="common">Boreal carrion beetle</name>
    <dbReference type="NCBI Taxonomy" id="110193"/>
    <lineage>
        <taxon>Eukaryota</taxon>
        <taxon>Metazoa</taxon>
        <taxon>Ecdysozoa</taxon>
        <taxon>Arthropoda</taxon>
        <taxon>Hexapoda</taxon>
        <taxon>Insecta</taxon>
        <taxon>Pterygota</taxon>
        <taxon>Neoptera</taxon>
        <taxon>Endopterygota</taxon>
        <taxon>Coleoptera</taxon>
        <taxon>Polyphaga</taxon>
        <taxon>Staphyliniformia</taxon>
        <taxon>Silphidae</taxon>
        <taxon>Nicrophorinae</taxon>
        <taxon>Nicrophorus</taxon>
    </lineage>
</organism>
<keyword evidence="4" id="KW-0560">Oxidoreductase</keyword>
<evidence type="ECO:0000313" key="7">
    <source>
        <dbReference type="Proteomes" id="UP000695000"/>
    </source>
</evidence>
<evidence type="ECO:0000313" key="8">
    <source>
        <dbReference type="RefSeq" id="XP_017779308.1"/>
    </source>
</evidence>
<evidence type="ECO:0000256" key="2">
    <source>
        <dbReference type="ARBA" id="ARBA00022516"/>
    </source>
</evidence>
<feature type="transmembrane region" description="Helical" evidence="4">
    <location>
        <begin position="351"/>
        <end position="375"/>
    </location>
</feature>
<comment type="similarity">
    <text evidence="1 4">Belongs to the fatty acyl-CoA reductase family.</text>
</comment>
<dbReference type="RefSeq" id="XP_017779308.1">
    <property type="nucleotide sequence ID" value="XM_017923819.1"/>
</dbReference>
<keyword evidence="4" id="KW-0472">Membrane</keyword>
<protein>
    <recommendedName>
        <fullName evidence="4">Fatty acyl-CoA reductase</fullName>
        <ecNumber evidence="4">1.2.1.84</ecNumber>
    </recommendedName>
</protein>
<dbReference type="PANTHER" id="PTHR11011">
    <property type="entry name" value="MALE STERILITY PROTEIN 2-RELATED"/>
    <property type="match status" value="1"/>
</dbReference>
<dbReference type="InterPro" id="IPR026055">
    <property type="entry name" value="FAR"/>
</dbReference>
<name>A0ABM1MXK8_NICVS</name>
<sequence length="508" mass="58872">MSSKTPIQDFYSGANIFVTGGTGFMGKVLLEKMLRDLPDLGNIFILVRGKRGLDPEKRLEAIKQLPVFERLRSTNPKALNKLIVVEGSLSEENLGLSEENRKRVTETVSVVFHMAASLRLEAGVKDAVLANTLGTKRVMDLCKQMKNIKSVIHLSTAFCHVEIEVLEEKVYKPNCDPYEMIKYVQTESEKVLDEKKEELIHPHPNSYTFSKRLAESIAHDYTQDLPIAIARPSIVIPALKEPTPGWVDNLNGPVGILVASGKGVLRSVLCNEKYYAEFIPVDCAINALIIFAFFRGTEKKRETYVINITTPRDIVEITWAEVMNKGRVAMWKYPFEWMLWYPNGTIRTNVYIHWLIMILFQWIPAILLDILFFILRRERFMIRVQKKIKVGLEVLSYFTLHEWNFKNPWSVALIKRIVNEDEAKIFYTTNVTFDIDMFFEVMIVGTRKYCLKEDLATLKYSRIHLKVLYILHIFFKYLIMYYAVWYCLKLVGISDLLTVNHWFPSSRV</sequence>
<evidence type="ECO:0000256" key="3">
    <source>
        <dbReference type="ARBA" id="ARBA00023098"/>
    </source>
</evidence>
<dbReference type="CDD" id="cd05236">
    <property type="entry name" value="FAR-N_SDR_e"/>
    <property type="match status" value="1"/>
</dbReference>
<gene>
    <name evidence="8" type="primary">LOC108564720</name>
</gene>
<comment type="function">
    <text evidence="4">Catalyzes the reduction of fatty acyl-CoA to fatty alcohols.</text>
</comment>
<accession>A0ABM1MXK8</accession>
<dbReference type="Pfam" id="PF03015">
    <property type="entry name" value="Sterile"/>
    <property type="match status" value="1"/>
</dbReference>
<dbReference type="Gene3D" id="3.40.50.720">
    <property type="entry name" value="NAD(P)-binding Rossmann-like Domain"/>
    <property type="match status" value="1"/>
</dbReference>
<feature type="transmembrane region" description="Helical" evidence="4">
    <location>
        <begin position="467"/>
        <end position="486"/>
    </location>
</feature>
<dbReference type="PANTHER" id="PTHR11011:SF12">
    <property type="entry name" value="FATTY ACYL-COA REDUCTASE"/>
    <property type="match status" value="1"/>
</dbReference>
<evidence type="ECO:0000259" key="6">
    <source>
        <dbReference type="Pfam" id="PF07993"/>
    </source>
</evidence>
<evidence type="ECO:0000259" key="5">
    <source>
        <dbReference type="Pfam" id="PF03015"/>
    </source>
</evidence>
<dbReference type="SUPFAM" id="SSF51735">
    <property type="entry name" value="NAD(P)-binding Rossmann-fold domains"/>
    <property type="match status" value="1"/>
</dbReference>
<dbReference type="InterPro" id="IPR036291">
    <property type="entry name" value="NAD(P)-bd_dom_sf"/>
</dbReference>
<feature type="domain" description="Fatty acyl-CoA reductase C-terminal" evidence="5">
    <location>
        <begin position="360"/>
        <end position="453"/>
    </location>
</feature>
<comment type="catalytic activity">
    <reaction evidence="4">
        <text>a long-chain fatty acyl-CoA + 2 NADPH + 2 H(+) = a long-chain primary fatty alcohol + 2 NADP(+) + CoA</text>
        <dbReference type="Rhea" id="RHEA:52716"/>
        <dbReference type="ChEBI" id="CHEBI:15378"/>
        <dbReference type="ChEBI" id="CHEBI:57287"/>
        <dbReference type="ChEBI" id="CHEBI:57783"/>
        <dbReference type="ChEBI" id="CHEBI:58349"/>
        <dbReference type="ChEBI" id="CHEBI:77396"/>
        <dbReference type="ChEBI" id="CHEBI:83139"/>
        <dbReference type="EC" id="1.2.1.84"/>
    </reaction>
</comment>
<proteinExistence type="inferred from homology"/>